<gene>
    <name evidence="2" type="ORF">QTP70_005369</name>
</gene>
<sequence length="190" mass="20697">MIQAAVPPQQMRDLNYKAQTRGRKIKPSGIGACEGEISPNARSRIPREPTGHAPHPNKPRKERVGHPPMEWEGKRRNGEKGHVVSKEGIQPDPKVTEKVLNWPHPTTPTETRTSAIYSKTCRLIALSISPSTFLHGCPPTATLGNSDEDDSGPWERDGLGGADGIPRVARGRGCHPNPPKTSLQDHTPPS</sequence>
<evidence type="ECO:0000313" key="3">
    <source>
        <dbReference type="Proteomes" id="UP001274896"/>
    </source>
</evidence>
<proteinExistence type="predicted"/>
<keyword evidence="3" id="KW-1185">Reference proteome</keyword>
<feature type="compositionally biased region" description="Polar residues" evidence="1">
    <location>
        <begin position="180"/>
        <end position="190"/>
    </location>
</feature>
<protein>
    <submittedName>
        <fullName evidence="2">Uncharacterized protein</fullName>
    </submittedName>
</protein>
<comment type="caution">
    <text evidence="2">The sequence shown here is derived from an EMBL/GenBank/DDBJ whole genome shotgun (WGS) entry which is preliminary data.</text>
</comment>
<organism evidence="2 3">
    <name type="scientific">Hemibagrus guttatus</name>
    <dbReference type="NCBI Taxonomy" id="175788"/>
    <lineage>
        <taxon>Eukaryota</taxon>
        <taxon>Metazoa</taxon>
        <taxon>Chordata</taxon>
        <taxon>Craniata</taxon>
        <taxon>Vertebrata</taxon>
        <taxon>Euteleostomi</taxon>
        <taxon>Actinopterygii</taxon>
        <taxon>Neopterygii</taxon>
        <taxon>Teleostei</taxon>
        <taxon>Ostariophysi</taxon>
        <taxon>Siluriformes</taxon>
        <taxon>Bagridae</taxon>
        <taxon>Hemibagrus</taxon>
    </lineage>
</organism>
<feature type="region of interest" description="Disordered" evidence="1">
    <location>
        <begin position="1"/>
        <end position="111"/>
    </location>
</feature>
<accession>A0AAE0Q9H8</accession>
<name>A0AAE0Q9H8_9TELE</name>
<dbReference type="AlphaFoldDB" id="A0AAE0Q9H8"/>
<evidence type="ECO:0000256" key="1">
    <source>
        <dbReference type="SAM" id="MobiDB-lite"/>
    </source>
</evidence>
<dbReference type="EMBL" id="JAUCMX010000019">
    <property type="protein sequence ID" value="KAK3516126.1"/>
    <property type="molecule type" value="Genomic_DNA"/>
</dbReference>
<feature type="compositionally biased region" description="Basic and acidic residues" evidence="1">
    <location>
        <begin position="62"/>
        <end position="85"/>
    </location>
</feature>
<evidence type="ECO:0000313" key="2">
    <source>
        <dbReference type="EMBL" id="KAK3516126.1"/>
    </source>
</evidence>
<feature type="region of interest" description="Disordered" evidence="1">
    <location>
        <begin position="139"/>
        <end position="190"/>
    </location>
</feature>
<reference evidence="2" key="1">
    <citation type="submission" date="2023-06" db="EMBL/GenBank/DDBJ databases">
        <title>Male Hemibagrus guttatus genome.</title>
        <authorList>
            <person name="Bian C."/>
        </authorList>
    </citation>
    <scope>NUCLEOTIDE SEQUENCE</scope>
    <source>
        <strain evidence="2">Male_cb2023</strain>
        <tissue evidence="2">Muscle</tissue>
    </source>
</reference>
<dbReference type="Proteomes" id="UP001274896">
    <property type="component" value="Unassembled WGS sequence"/>
</dbReference>